<sequence>MNSSSTRSVDAVLSVSGVVAELVETERGIAALQARQLVLLGRAGAIAAEQTAGIPLALQREREFPLRSIAAELGAAIRRSDRGMQNRIHQATTLLDRFPAAVAALAAGRIDVGHLRVIEEAGTPLVDPDVRGLFEQAALQVAERETAGRAKPIILMLAHRLDPAPATERHVTAATTRRVWVRDVEDGMAELVALLPAHLAHGIRDRLTRYARQLHDEAAADAAGGDGAGADGAVAVVPVDSRTMDQRRADVFADLLLTGHATAADSDATVCETDAIIAHIQVTVPAATLTGGDAPATFHGHGPLDPAAARHYASVATSWDRLFHDPATGTLLGTDTYRPTAEQRRFLRGRDEHCRFPGCRAAAYICDIDHTIDHAHGGPTHLCNLAHLCKRHHTLKHHTAWTVTQHPDGTLEWTSPTGQHYLDIPHRTLEFTATATATAGADSGAPPPF</sequence>
<dbReference type="Pfam" id="PF02720">
    <property type="entry name" value="DUF222"/>
    <property type="match status" value="1"/>
</dbReference>
<name>A0ABR8S3W1_9MICO</name>
<comment type="caution">
    <text evidence="2">The sequence shown here is derived from an EMBL/GenBank/DDBJ whole genome shotgun (WGS) entry which is preliminary data.</text>
</comment>
<dbReference type="SMART" id="SM00507">
    <property type="entry name" value="HNHc"/>
    <property type="match status" value="1"/>
</dbReference>
<organism evidence="2 3">
    <name type="scientific">Microbacterium pullorum</name>
    <dbReference type="NCBI Taxonomy" id="2762236"/>
    <lineage>
        <taxon>Bacteria</taxon>
        <taxon>Bacillati</taxon>
        <taxon>Actinomycetota</taxon>
        <taxon>Actinomycetes</taxon>
        <taxon>Micrococcales</taxon>
        <taxon>Microbacteriaceae</taxon>
        <taxon>Microbacterium</taxon>
    </lineage>
</organism>
<dbReference type="InterPro" id="IPR003615">
    <property type="entry name" value="HNH_nuc"/>
</dbReference>
<evidence type="ECO:0000313" key="2">
    <source>
        <dbReference type="EMBL" id="MBD7958167.1"/>
    </source>
</evidence>
<protein>
    <submittedName>
        <fullName evidence="2">DUF222 domain-containing protein</fullName>
    </submittedName>
</protein>
<reference evidence="2 3" key="1">
    <citation type="submission" date="2020-08" db="EMBL/GenBank/DDBJ databases">
        <title>A Genomic Blueprint of the Chicken Gut Microbiome.</title>
        <authorList>
            <person name="Gilroy R."/>
            <person name="Ravi A."/>
            <person name="Getino M."/>
            <person name="Pursley I."/>
            <person name="Horton D.L."/>
            <person name="Alikhan N.-F."/>
            <person name="Baker D."/>
            <person name="Gharbi K."/>
            <person name="Hall N."/>
            <person name="Watson M."/>
            <person name="Adriaenssens E.M."/>
            <person name="Foster-Nyarko E."/>
            <person name="Jarju S."/>
            <person name="Secka A."/>
            <person name="Antonio M."/>
            <person name="Oren A."/>
            <person name="Chaudhuri R."/>
            <person name="La Ragione R.M."/>
            <person name="Hildebrand F."/>
            <person name="Pallen M.J."/>
        </authorList>
    </citation>
    <scope>NUCLEOTIDE SEQUENCE [LARGE SCALE GENOMIC DNA]</scope>
    <source>
        <strain evidence="2 3">Sa4CUA7</strain>
    </source>
</reference>
<gene>
    <name evidence="2" type="ORF">H9651_11000</name>
</gene>
<feature type="domain" description="HNH nuclease" evidence="1">
    <location>
        <begin position="342"/>
        <end position="394"/>
    </location>
</feature>
<evidence type="ECO:0000259" key="1">
    <source>
        <dbReference type="SMART" id="SM00507"/>
    </source>
</evidence>
<proteinExistence type="predicted"/>
<dbReference type="CDD" id="cd00085">
    <property type="entry name" value="HNHc"/>
    <property type="match status" value="1"/>
</dbReference>
<dbReference type="Gene3D" id="1.10.30.50">
    <property type="match status" value="1"/>
</dbReference>
<keyword evidence="3" id="KW-1185">Reference proteome</keyword>
<evidence type="ECO:0000313" key="3">
    <source>
        <dbReference type="Proteomes" id="UP000648352"/>
    </source>
</evidence>
<dbReference type="InterPro" id="IPR003870">
    <property type="entry name" value="DUF222"/>
</dbReference>
<dbReference type="Proteomes" id="UP000648352">
    <property type="component" value="Unassembled WGS sequence"/>
</dbReference>
<accession>A0ABR8S3W1</accession>
<dbReference type="EMBL" id="JACSQP010000006">
    <property type="protein sequence ID" value="MBD7958167.1"/>
    <property type="molecule type" value="Genomic_DNA"/>
</dbReference>
<dbReference type="RefSeq" id="WP_191719371.1">
    <property type="nucleotide sequence ID" value="NZ_JACSQP010000006.1"/>
</dbReference>